<dbReference type="InterPro" id="IPR003789">
    <property type="entry name" value="Asn/Gln_tRNA_amidoTrase-B-like"/>
</dbReference>
<dbReference type="RefSeq" id="WP_139942023.1">
    <property type="nucleotide sequence ID" value="NZ_JBHSYP010000005.1"/>
</dbReference>
<comment type="caution">
    <text evidence="1">The sequence shown here is derived from an EMBL/GenBank/DDBJ whole genome shotgun (WGS) entry which is preliminary data.</text>
</comment>
<dbReference type="Pfam" id="PF09424">
    <property type="entry name" value="YqeY"/>
    <property type="match status" value="1"/>
</dbReference>
<accession>A0A501PCH4</accession>
<dbReference type="EMBL" id="VFIY01000018">
    <property type="protein sequence ID" value="TPD57707.1"/>
    <property type="molecule type" value="Genomic_DNA"/>
</dbReference>
<dbReference type="Gene3D" id="1.10.10.410">
    <property type="match status" value="1"/>
</dbReference>
<dbReference type="SUPFAM" id="SSF89095">
    <property type="entry name" value="GatB/YqeY motif"/>
    <property type="match status" value="1"/>
</dbReference>
<dbReference type="OrthoDB" id="9788127at2"/>
<dbReference type="PANTHER" id="PTHR28055">
    <property type="entry name" value="ALTERED INHERITANCE OF MITOCHONDRIA PROTEIN 41, MITOCHONDRIAL"/>
    <property type="match status" value="1"/>
</dbReference>
<sequence>MLREKLNDAMKQAMKDKDKRRLATVRLILAAIKDRDISKRTEAGDQGVGDDDIIEILSKMVKQRKESIKAYEEGGRLELAEQEKDEMEIISEFLPRQMGDDEIAAAVKEAIAETEASGLKDIGKIMALLKDKYAGQMDFAKASATAKNSLS</sequence>
<evidence type="ECO:0000313" key="1">
    <source>
        <dbReference type="EMBL" id="TPD57707.1"/>
    </source>
</evidence>
<dbReference type="AlphaFoldDB" id="A0A501PCH4"/>
<name>A0A501PCH4_9PROT</name>
<dbReference type="InterPro" id="IPR019004">
    <property type="entry name" value="YqeY/Aim41"/>
</dbReference>
<dbReference type="InterPro" id="IPR023168">
    <property type="entry name" value="GatB_Yqey_C_2"/>
</dbReference>
<keyword evidence="2" id="KW-1185">Reference proteome</keyword>
<dbReference type="Gene3D" id="1.10.1510.10">
    <property type="entry name" value="Uncharacterised protein YqeY/AIM41 PF09424, N-terminal domain"/>
    <property type="match status" value="1"/>
</dbReference>
<organism evidence="1 2">
    <name type="scientific">Emcibacter nanhaiensis</name>
    <dbReference type="NCBI Taxonomy" id="1505037"/>
    <lineage>
        <taxon>Bacteria</taxon>
        <taxon>Pseudomonadati</taxon>
        <taxon>Pseudomonadota</taxon>
        <taxon>Alphaproteobacteria</taxon>
        <taxon>Emcibacterales</taxon>
        <taxon>Emcibacteraceae</taxon>
        <taxon>Emcibacter</taxon>
    </lineage>
</organism>
<protein>
    <submittedName>
        <fullName evidence="1">GatB/YqeY domain-containing protein</fullName>
    </submittedName>
</protein>
<reference evidence="2" key="1">
    <citation type="submission" date="2019-06" db="EMBL/GenBank/DDBJ databases">
        <title>The complete genome of Emcibacter congregatus ZYLT.</title>
        <authorList>
            <person name="Zhao Z."/>
        </authorList>
    </citation>
    <scope>NUCLEOTIDE SEQUENCE [LARGE SCALE GENOMIC DNA]</scope>
    <source>
        <strain evidence="2">MCCC 1A06723</strain>
    </source>
</reference>
<evidence type="ECO:0000313" key="2">
    <source>
        <dbReference type="Proteomes" id="UP000319148"/>
    </source>
</evidence>
<dbReference type="GO" id="GO:0016884">
    <property type="term" value="F:carbon-nitrogen ligase activity, with glutamine as amido-N-donor"/>
    <property type="evidence" value="ECO:0007669"/>
    <property type="project" value="InterPro"/>
</dbReference>
<dbReference type="PANTHER" id="PTHR28055:SF1">
    <property type="entry name" value="ALTERED INHERITANCE OF MITOCHONDRIA PROTEIN 41, MITOCHONDRIAL"/>
    <property type="match status" value="1"/>
</dbReference>
<gene>
    <name evidence="1" type="ORF">FIV46_16525</name>
</gene>
<dbReference type="Proteomes" id="UP000319148">
    <property type="component" value="Unassembled WGS sequence"/>
</dbReference>
<dbReference type="InterPro" id="IPR042184">
    <property type="entry name" value="YqeY/Aim41_N"/>
</dbReference>
<proteinExistence type="predicted"/>